<dbReference type="AlphaFoldDB" id="A0A545TMY6"/>
<keyword evidence="1" id="KW-1133">Transmembrane helix</keyword>
<name>A0A545TMY6_9PROT</name>
<reference evidence="2 3" key="1">
    <citation type="submission" date="2019-06" db="EMBL/GenBank/DDBJ databases">
        <title>Whole genome sequence for Rhodospirillaceae sp. R148.</title>
        <authorList>
            <person name="Wang G."/>
        </authorList>
    </citation>
    <scope>NUCLEOTIDE SEQUENCE [LARGE SCALE GENOMIC DNA]</scope>
    <source>
        <strain evidence="2 3">R148</strain>
    </source>
</reference>
<feature type="transmembrane region" description="Helical" evidence="1">
    <location>
        <begin position="43"/>
        <end position="63"/>
    </location>
</feature>
<feature type="transmembrane region" description="Helical" evidence="1">
    <location>
        <begin position="114"/>
        <end position="140"/>
    </location>
</feature>
<dbReference type="EMBL" id="VHSH01000006">
    <property type="protein sequence ID" value="TQV78592.1"/>
    <property type="molecule type" value="Genomic_DNA"/>
</dbReference>
<evidence type="ECO:0000313" key="3">
    <source>
        <dbReference type="Proteomes" id="UP000315252"/>
    </source>
</evidence>
<sequence>MKIKTLKKIKIYILFLLKFSIFILTFSCSIFTSTLVLTGIYSSFWHFLLSFILCTQYVILINYYNNSIWETKLKFNLSLFVLLFLFRVLTTYAASRSVISFDIVFYENGVPTMAGIIAEAVICCVFVLILHIFVKIYFIFSEVFNSIYKRSVGNVITPGCAKLREK</sequence>
<feature type="transmembrane region" description="Helical" evidence="1">
    <location>
        <begin position="12"/>
        <end position="37"/>
    </location>
</feature>
<comment type="caution">
    <text evidence="2">The sequence shown here is derived from an EMBL/GenBank/DDBJ whole genome shotgun (WGS) entry which is preliminary data.</text>
</comment>
<gene>
    <name evidence="2" type="ORF">FKG95_18745</name>
</gene>
<proteinExistence type="predicted"/>
<evidence type="ECO:0000256" key="1">
    <source>
        <dbReference type="SAM" id="Phobius"/>
    </source>
</evidence>
<feature type="transmembrane region" description="Helical" evidence="1">
    <location>
        <begin position="75"/>
        <end position="94"/>
    </location>
</feature>
<keyword evidence="3" id="KW-1185">Reference proteome</keyword>
<keyword evidence="1" id="KW-0472">Membrane</keyword>
<dbReference type="Proteomes" id="UP000315252">
    <property type="component" value="Unassembled WGS sequence"/>
</dbReference>
<keyword evidence="1" id="KW-0812">Transmembrane</keyword>
<organism evidence="2 3">
    <name type="scientific">Denitrobaculum tricleocarpae</name>
    <dbReference type="NCBI Taxonomy" id="2591009"/>
    <lineage>
        <taxon>Bacteria</taxon>
        <taxon>Pseudomonadati</taxon>
        <taxon>Pseudomonadota</taxon>
        <taxon>Alphaproteobacteria</taxon>
        <taxon>Rhodospirillales</taxon>
        <taxon>Rhodospirillaceae</taxon>
        <taxon>Denitrobaculum</taxon>
    </lineage>
</organism>
<accession>A0A545TMY6</accession>
<protein>
    <submittedName>
        <fullName evidence="2">Uncharacterized protein</fullName>
    </submittedName>
</protein>
<dbReference type="RefSeq" id="WP_142897925.1">
    <property type="nucleotide sequence ID" value="NZ_ML660057.1"/>
</dbReference>
<evidence type="ECO:0000313" key="2">
    <source>
        <dbReference type="EMBL" id="TQV78592.1"/>
    </source>
</evidence>